<dbReference type="CDD" id="cd05117">
    <property type="entry name" value="STKc_CAMK"/>
    <property type="match status" value="1"/>
</dbReference>
<dbReference type="PANTHER" id="PTHR24346:SF82">
    <property type="entry name" value="KP78A-RELATED"/>
    <property type="match status" value="1"/>
</dbReference>
<evidence type="ECO:0000256" key="5">
    <source>
        <dbReference type="ARBA" id="ARBA00022840"/>
    </source>
</evidence>
<feature type="binding site" evidence="6">
    <location>
        <position position="738"/>
    </location>
    <ligand>
        <name>ATP</name>
        <dbReference type="ChEBI" id="CHEBI:30616"/>
    </ligand>
</feature>
<organism evidence="9 10">
    <name type="scientific">Eimeria acervulina</name>
    <name type="common">Coccidian parasite</name>
    <dbReference type="NCBI Taxonomy" id="5801"/>
    <lineage>
        <taxon>Eukaryota</taxon>
        <taxon>Sar</taxon>
        <taxon>Alveolata</taxon>
        <taxon>Apicomplexa</taxon>
        <taxon>Conoidasida</taxon>
        <taxon>Coccidia</taxon>
        <taxon>Eucoccidiorida</taxon>
        <taxon>Eimeriorina</taxon>
        <taxon>Eimeriidae</taxon>
        <taxon>Eimeria</taxon>
    </lineage>
</organism>
<reference evidence="9" key="1">
    <citation type="submission" date="2013-10" db="EMBL/GenBank/DDBJ databases">
        <title>Genomic analysis of the causative agents of coccidiosis in chickens.</title>
        <authorList>
            <person name="Reid A.J."/>
            <person name="Blake D."/>
            <person name="Billington K."/>
            <person name="Browne H."/>
            <person name="Dunn M."/>
            <person name="Hung S."/>
            <person name="Kawahara F."/>
            <person name="Miranda-Saavedra D."/>
            <person name="Mourier T."/>
            <person name="Nagra H."/>
            <person name="Otto T.D."/>
            <person name="Rawlings N."/>
            <person name="Sanchez A."/>
            <person name="Sanders M."/>
            <person name="Subramaniam C."/>
            <person name="Tay Y."/>
            <person name="Dear P."/>
            <person name="Doerig C."/>
            <person name="Gruber A."/>
            <person name="Parkinson J."/>
            <person name="Shirley M."/>
            <person name="Wan K.L."/>
            <person name="Berriman M."/>
            <person name="Tomley F."/>
            <person name="Pain A."/>
        </authorList>
    </citation>
    <scope>NUCLEOTIDE SEQUENCE</scope>
    <source>
        <strain evidence="9">Houghton</strain>
    </source>
</reference>
<dbReference type="OMA" id="DDAWDCR"/>
<feature type="region of interest" description="Disordered" evidence="7">
    <location>
        <begin position="281"/>
        <end position="317"/>
    </location>
</feature>
<dbReference type="EMBL" id="HG670783">
    <property type="protein sequence ID" value="CDI77976.1"/>
    <property type="molecule type" value="Genomic_DNA"/>
</dbReference>
<dbReference type="VEuPathDB" id="ToxoDB:EAH_00028660"/>
<dbReference type="Gene3D" id="1.10.510.10">
    <property type="entry name" value="Transferase(Phosphotransferase) domain 1"/>
    <property type="match status" value="2"/>
</dbReference>
<feature type="compositionally biased region" description="Low complexity" evidence="7">
    <location>
        <begin position="217"/>
        <end position="234"/>
    </location>
</feature>
<keyword evidence="3 6" id="KW-0547">Nucleotide-binding</keyword>
<protein>
    <submittedName>
        <fullName evidence="9">CAM kinase, CDPK family, putative</fullName>
    </submittedName>
</protein>
<dbReference type="PROSITE" id="PS50011">
    <property type="entry name" value="PROTEIN_KINASE_DOM"/>
    <property type="match status" value="1"/>
</dbReference>
<evidence type="ECO:0000256" key="4">
    <source>
        <dbReference type="ARBA" id="ARBA00022777"/>
    </source>
</evidence>
<sequence length="1015" mass="106723">MWGEAAAAARSGPQQQPCAQSAAGFAAAAAAARMRRKLLSSGCCMTSSVGPHSVGTHSSETPSTCFSGFSSDTCLSRTHLPPVFDAAEGVSSSSPRLLLPSAAREQQQQQQHAALNKKQRAAALHAANAAEAFDANKNINHSCCLTLAAGGPADQRSSKQQQQQHYQQQQQQYQQQQQQYQQQQQQYQQQYQQQQQQYQRQQQQQHEGAGAKALIDGSSSSSNSSSSSSNGSSSTRWLQLPLPSVRGATVSPLGPLKKGDILHSPVSVFSQASTRSACLSSASSLGSCSQPQTPTTSLLLSGAPSPHTRTPEAAPAPAAAAAAAAAAVNAPSHDAAAAGGVVNHREGSRLRRKDTANYEVYVHPATVLKKKDPTLSNDAAAAAAAVDAATAAAKAAAAAATAAAATAGGGKIVAADGPCAVGRGEQQLLLPSSSPSTQDNSAATSFLSSPSSVSSPSPLRLPIPARGLRRLQHPRLQQQAAAAPAAAAAAAAAATGAAAAEEVEGASSTRPPRSLRRLQLPRLQSPLSPSCSSLALLQRKEEEGASACCARCMQLAAAEEQQQAFLSALSSTNTTACTGCSTLEETVEGESGSSSPLNDAFAAAAQAAHVAAHAAAQAAAHAAVLKRQAEEVLLLRSSSSCKQPPFSVYPDLDRDIHREYDLYCRLLSPERDTSAAAAAAAAAAGGGGGRAQQTLNSELQGGSSKAPQNKTHFVLGEGRYGKVVLARNRRTREYVAVKVLDKRRALADDAWDCRQELEMHRRLPRHPHVVSVLDVYEDRKRLYMLMELCDKNSLVDRVVADGAFTEERAKILFAQLISGVMHCHSNNIVHRDLKPENILFAREGGSSSSSSNSSSSSSSSAADISDDYWKPSSLSAAEAAAYARSYPQQYNSKQTNNTSQTKGPPFTVKITDFGSACYAAPGELSGTACGTIHYLAPEVLAGNYYDGFLSDVWSLGVILFIVVSATPPFFGESDGEVVQRIVAGSYSMKSYHWRHISDECKDIIRRLLIADPRCR</sequence>
<dbReference type="OrthoDB" id="349237at2759"/>
<dbReference type="InterPro" id="IPR000719">
    <property type="entry name" value="Prot_kinase_dom"/>
</dbReference>
<keyword evidence="10" id="KW-1185">Reference proteome</keyword>
<dbReference type="GO" id="GO:0005524">
    <property type="term" value="F:ATP binding"/>
    <property type="evidence" value="ECO:0007669"/>
    <property type="project" value="UniProtKB-UniRule"/>
</dbReference>
<dbReference type="PANTHER" id="PTHR24346">
    <property type="entry name" value="MAP/MICROTUBULE AFFINITY-REGULATING KINASE"/>
    <property type="match status" value="1"/>
</dbReference>
<dbReference type="GO" id="GO:0005737">
    <property type="term" value="C:cytoplasm"/>
    <property type="evidence" value="ECO:0007669"/>
    <property type="project" value="TreeGrafter"/>
</dbReference>
<dbReference type="RefSeq" id="XP_013251746.1">
    <property type="nucleotide sequence ID" value="XM_013396292.1"/>
</dbReference>
<dbReference type="Pfam" id="PF00069">
    <property type="entry name" value="Pkinase"/>
    <property type="match status" value="2"/>
</dbReference>
<gene>
    <name evidence="9" type="ORF">EAH_00028660</name>
</gene>
<evidence type="ECO:0000256" key="2">
    <source>
        <dbReference type="ARBA" id="ARBA00022679"/>
    </source>
</evidence>
<dbReference type="InterPro" id="IPR011009">
    <property type="entry name" value="Kinase-like_dom_sf"/>
</dbReference>
<evidence type="ECO:0000256" key="1">
    <source>
        <dbReference type="ARBA" id="ARBA00022527"/>
    </source>
</evidence>
<evidence type="ECO:0000313" key="9">
    <source>
        <dbReference type="EMBL" id="CDI77976.1"/>
    </source>
</evidence>
<keyword evidence="5 6" id="KW-0067">ATP-binding</keyword>
<dbReference type="GeneID" id="25270936"/>
<dbReference type="SUPFAM" id="SSF56112">
    <property type="entry name" value="Protein kinase-like (PK-like)"/>
    <property type="match status" value="1"/>
</dbReference>
<dbReference type="PROSITE" id="PS00107">
    <property type="entry name" value="PROTEIN_KINASE_ATP"/>
    <property type="match status" value="1"/>
</dbReference>
<name>U6GCH8_EIMAC</name>
<proteinExistence type="predicted"/>
<feature type="domain" description="Protein kinase" evidence="8">
    <location>
        <begin position="709"/>
        <end position="1015"/>
    </location>
</feature>
<evidence type="ECO:0000313" key="10">
    <source>
        <dbReference type="Proteomes" id="UP000018050"/>
    </source>
</evidence>
<dbReference type="GO" id="GO:0035556">
    <property type="term" value="P:intracellular signal transduction"/>
    <property type="evidence" value="ECO:0007669"/>
    <property type="project" value="TreeGrafter"/>
</dbReference>
<dbReference type="GO" id="GO:0004674">
    <property type="term" value="F:protein serine/threonine kinase activity"/>
    <property type="evidence" value="ECO:0007669"/>
    <property type="project" value="UniProtKB-KW"/>
</dbReference>
<feature type="region of interest" description="Disordered" evidence="7">
    <location>
        <begin position="429"/>
        <end position="461"/>
    </location>
</feature>
<dbReference type="PROSITE" id="PS00108">
    <property type="entry name" value="PROTEIN_KINASE_ST"/>
    <property type="match status" value="1"/>
</dbReference>
<evidence type="ECO:0000256" key="6">
    <source>
        <dbReference type="PROSITE-ProRule" id="PRU10141"/>
    </source>
</evidence>
<keyword evidence="1" id="KW-0723">Serine/threonine-protein kinase</keyword>
<keyword evidence="4 9" id="KW-0418">Kinase</keyword>
<feature type="region of interest" description="Disordered" evidence="7">
    <location>
        <begin position="200"/>
        <end position="237"/>
    </location>
</feature>
<feature type="compositionally biased region" description="Polar residues" evidence="7">
    <location>
        <begin position="290"/>
        <end position="299"/>
    </location>
</feature>
<evidence type="ECO:0000259" key="8">
    <source>
        <dbReference type="PROSITE" id="PS50011"/>
    </source>
</evidence>
<keyword evidence="2" id="KW-0808">Transferase</keyword>
<dbReference type="AlphaFoldDB" id="U6GCH8"/>
<dbReference type="SMART" id="SM00220">
    <property type="entry name" value="S_TKc"/>
    <property type="match status" value="1"/>
</dbReference>
<feature type="compositionally biased region" description="Low complexity" evidence="7">
    <location>
        <begin position="507"/>
        <end position="527"/>
    </location>
</feature>
<feature type="compositionally biased region" description="Polar residues" evidence="7">
    <location>
        <begin position="691"/>
        <end position="710"/>
    </location>
</feature>
<dbReference type="Proteomes" id="UP000018050">
    <property type="component" value="Unassembled WGS sequence"/>
</dbReference>
<evidence type="ECO:0000256" key="7">
    <source>
        <dbReference type="SAM" id="MobiDB-lite"/>
    </source>
</evidence>
<evidence type="ECO:0000256" key="3">
    <source>
        <dbReference type="ARBA" id="ARBA00022741"/>
    </source>
</evidence>
<accession>U6GCH8</accession>
<dbReference type="InterPro" id="IPR017441">
    <property type="entry name" value="Protein_kinase_ATP_BS"/>
</dbReference>
<dbReference type="InterPro" id="IPR008271">
    <property type="entry name" value="Ser/Thr_kinase_AS"/>
</dbReference>
<reference evidence="9" key="2">
    <citation type="submission" date="2013-10" db="EMBL/GenBank/DDBJ databases">
        <authorList>
            <person name="Aslett M."/>
        </authorList>
    </citation>
    <scope>NUCLEOTIDE SEQUENCE</scope>
    <source>
        <strain evidence="9">Houghton</strain>
    </source>
</reference>
<feature type="region of interest" description="Disordered" evidence="7">
    <location>
        <begin position="502"/>
        <end position="527"/>
    </location>
</feature>
<feature type="region of interest" description="Disordered" evidence="7">
    <location>
        <begin position="685"/>
        <end position="710"/>
    </location>
</feature>